<protein>
    <submittedName>
        <fullName evidence="1">Uncharacterized protein</fullName>
    </submittedName>
</protein>
<evidence type="ECO:0000313" key="2">
    <source>
        <dbReference type="Proteomes" id="UP001396898"/>
    </source>
</evidence>
<evidence type="ECO:0000313" key="1">
    <source>
        <dbReference type="EMBL" id="KAK8040310.1"/>
    </source>
</evidence>
<dbReference type="EMBL" id="JAQQWI010000001">
    <property type="protein sequence ID" value="KAK8040310.1"/>
    <property type="molecule type" value="Genomic_DNA"/>
</dbReference>
<proteinExistence type="predicted"/>
<keyword evidence="2" id="KW-1185">Reference proteome</keyword>
<comment type="caution">
    <text evidence="1">The sequence shown here is derived from an EMBL/GenBank/DDBJ whole genome shotgun (WGS) entry which is preliminary data.</text>
</comment>
<organism evidence="1 2">
    <name type="scientific">Apiospora marii</name>
    <dbReference type="NCBI Taxonomy" id="335849"/>
    <lineage>
        <taxon>Eukaryota</taxon>
        <taxon>Fungi</taxon>
        <taxon>Dikarya</taxon>
        <taxon>Ascomycota</taxon>
        <taxon>Pezizomycotina</taxon>
        <taxon>Sordariomycetes</taxon>
        <taxon>Xylariomycetidae</taxon>
        <taxon>Amphisphaeriales</taxon>
        <taxon>Apiosporaceae</taxon>
        <taxon>Apiospora</taxon>
    </lineage>
</organism>
<dbReference type="Proteomes" id="UP001396898">
    <property type="component" value="Unassembled WGS sequence"/>
</dbReference>
<accession>A0ABR1T2X7</accession>
<gene>
    <name evidence="1" type="ORF">PG991_000098</name>
</gene>
<sequence>MFHLTKFMDNKLDLEPHRLVIDVRNGPLQAPVLVPVVARLFPFLLEGDVKQALLQVAVLRGYVLRGSQQLRAPDTGRQEDVVVLAHEVQWVGQVRGPGPRAERLNAGGVRAVFGADGSWEDPVEVLGVGLVHVDEFLHVVGGEGAELFLEHRHEPPPCPTFVVVGRPVEGDGLAPGAEREEDVRGGLGLGVKVQLLQLGQVQRRPEIVEHEQRRDPVLAPVPGLLVERMRNHLTPLDRQAS</sequence>
<reference evidence="1 2" key="1">
    <citation type="submission" date="2023-01" db="EMBL/GenBank/DDBJ databases">
        <title>Analysis of 21 Apiospora genomes using comparative genomics revels a genus with tremendous synthesis potential of carbohydrate active enzymes and secondary metabolites.</title>
        <authorList>
            <person name="Sorensen T."/>
        </authorList>
    </citation>
    <scope>NUCLEOTIDE SEQUENCE [LARGE SCALE GENOMIC DNA]</scope>
    <source>
        <strain evidence="1 2">CBS 20057</strain>
    </source>
</reference>
<name>A0ABR1T2X7_9PEZI</name>